<dbReference type="EMBL" id="GBXM01021513">
    <property type="protein sequence ID" value="JAH87064.1"/>
    <property type="molecule type" value="Transcribed_RNA"/>
</dbReference>
<reference evidence="1" key="1">
    <citation type="submission" date="2014-11" db="EMBL/GenBank/DDBJ databases">
        <authorList>
            <person name="Amaro Gonzalez C."/>
        </authorList>
    </citation>
    <scope>NUCLEOTIDE SEQUENCE</scope>
</reference>
<evidence type="ECO:0000313" key="1">
    <source>
        <dbReference type="EMBL" id="JAH87064.1"/>
    </source>
</evidence>
<dbReference type="AlphaFoldDB" id="A0A0E9W9J1"/>
<organism evidence="1">
    <name type="scientific">Anguilla anguilla</name>
    <name type="common">European freshwater eel</name>
    <name type="synonym">Muraena anguilla</name>
    <dbReference type="NCBI Taxonomy" id="7936"/>
    <lineage>
        <taxon>Eukaryota</taxon>
        <taxon>Metazoa</taxon>
        <taxon>Chordata</taxon>
        <taxon>Craniata</taxon>
        <taxon>Vertebrata</taxon>
        <taxon>Euteleostomi</taxon>
        <taxon>Actinopterygii</taxon>
        <taxon>Neopterygii</taxon>
        <taxon>Teleostei</taxon>
        <taxon>Anguilliformes</taxon>
        <taxon>Anguillidae</taxon>
        <taxon>Anguilla</taxon>
    </lineage>
</organism>
<accession>A0A0E9W9J1</accession>
<sequence>MRRGPPRLLRVTGSWDLVSRRMLKNFALEFQLGLLYRNTTSVQECFFVEI</sequence>
<proteinExistence type="predicted"/>
<protein>
    <submittedName>
        <fullName evidence="1">Uncharacterized protein</fullName>
    </submittedName>
</protein>
<name>A0A0E9W9J1_ANGAN</name>
<reference evidence="1" key="2">
    <citation type="journal article" date="2015" name="Fish Shellfish Immunol.">
        <title>Early steps in the European eel (Anguilla anguilla)-Vibrio vulnificus interaction in the gills: Role of the RtxA13 toxin.</title>
        <authorList>
            <person name="Callol A."/>
            <person name="Pajuelo D."/>
            <person name="Ebbesson L."/>
            <person name="Teles M."/>
            <person name="MacKenzie S."/>
            <person name="Amaro C."/>
        </authorList>
    </citation>
    <scope>NUCLEOTIDE SEQUENCE</scope>
</reference>